<dbReference type="Proteomes" id="UP000217257">
    <property type="component" value="Chromosome"/>
</dbReference>
<dbReference type="Pfam" id="PF00072">
    <property type="entry name" value="Response_reg"/>
    <property type="match status" value="1"/>
</dbReference>
<keyword evidence="4" id="KW-0238">DNA-binding</keyword>
<organism evidence="9 10">
    <name type="scientific">Cystobacter fuscus</name>
    <dbReference type="NCBI Taxonomy" id="43"/>
    <lineage>
        <taxon>Bacteria</taxon>
        <taxon>Pseudomonadati</taxon>
        <taxon>Myxococcota</taxon>
        <taxon>Myxococcia</taxon>
        <taxon>Myxococcales</taxon>
        <taxon>Cystobacterineae</taxon>
        <taxon>Archangiaceae</taxon>
        <taxon>Cystobacter</taxon>
    </lineage>
</organism>
<dbReference type="InterPro" id="IPR039420">
    <property type="entry name" value="WalR-like"/>
</dbReference>
<gene>
    <name evidence="9" type="ORF">CYFUS_005149</name>
</gene>
<dbReference type="PANTHER" id="PTHR48111:SF1">
    <property type="entry name" value="TWO-COMPONENT RESPONSE REGULATOR ORR33"/>
    <property type="match status" value="1"/>
</dbReference>
<dbReference type="GO" id="GO:0032993">
    <property type="term" value="C:protein-DNA complex"/>
    <property type="evidence" value="ECO:0007669"/>
    <property type="project" value="TreeGrafter"/>
</dbReference>
<dbReference type="EMBL" id="CP022098">
    <property type="protein sequence ID" value="ATB39702.1"/>
    <property type="molecule type" value="Genomic_DNA"/>
</dbReference>
<keyword evidence="5" id="KW-0804">Transcription</keyword>
<dbReference type="KEGG" id="cfus:CYFUS_005149"/>
<dbReference type="GO" id="GO:0005829">
    <property type="term" value="C:cytosol"/>
    <property type="evidence" value="ECO:0007669"/>
    <property type="project" value="TreeGrafter"/>
</dbReference>
<evidence type="ECO:0000256" key="2">
    <source>
        <dbReference type="ARBA" id="ARBA00023012"/>
    </source>
</evidence>
<name>A0A250J8B0_9BACT</name>
<keyword evidence="3" id="KW-0805">Transcription regulation</keyword>
<sequence length="224" mass="24387">MPGEKSPMKVLLVEDDAGLREGMAELIAEQTLVREAGSVAEAQRALQEESFALVLTDLRIGDSGGGGRIILEAARKRLQPVAIVSASSAEEVVRVLRPHEPDAVLNKPFQIEDMMLLVERFVRLRREVERLAAGDVPPEDAWTTEPTTGLRLSQRPDGGSWLRLAPGSTYRPPVSRGRAALVVEGSLEVDGETLGRDHYFFLATGPRELRTQEGCLAVSLPVDA</sequence>
<dbReference type="Gene3D" id="3.40.50.2300">
    <property type="match status" value="1"/>
</dbReference>
<evidence type="ECO:0000256" key="1">
    <source>
        <dbReference type="ARBA" id="ARBA00022553"/>
    </source>
</evidence>
<accession>A0A250J8B0</accession>
<evidence type="ECO:0000313" key="10">
    <source>
        <dbReference type="Proteomes" id="UP000217257"/>
    </source>
</evidence>
<dbReference type="PANTHER" id="PTHR48111">
    <property type="entry name" value="REGULATOR OF RPOS"/>
    <property type="match status" value="1"/>
</dbReference>
<reference evidence="9 10" key="1">
    <citation type="submission" date="2017-06" db="EMBL/GenBank/DDBJ databases">
        <title>Sequencing and comparative analysis of myxobacterial genomes.</title>
        <authorList>
            <person name="Rupp O."/>
            <person name="Goesmann A."/>
            <person name="Sogaard-Andersen L."/>
        </authorList>
    </citation>
    <scope>NUCLEOTIDE SEQUENCE [LARGE SCALE GENOMIC DNA]</scope>
    <source>
        <strain evidence="9 10">DSM 52655</strain>
    </source>
</reference>
<dbReference type="GO" id="GO:0000976">
    <property type="term" value="F:transcription cis-regulatory region binding"/>
    <property type="evidence" value="ECO:0007669"/>
    <property type="project" value="TreeGrafter"/>
</dbReference>
<dbReference type="CDD" id="cd00156">
    <property type="entry name" value="REC"/>
    <property type="match status" value="1"/>
</dbReference>
<evidence type="ECO:0000256" key="3">
    <source>
        <dbReference type="ARBA" id="ARBA00023015"/>
    </source>
</evidence>
<evidence type="ECO:0000256" key="6">
    <source>
        <dbReference type="PROSITE-ProRule" id="PRU00169"/>
    </source>
</evidence>
<dbReference type="GO" id="GO:0006355">
    <property type="term" value="P:regulation of DNA-templated transcription"/>
    <property type="evidence" value="ECO:0007669"/>
    <property type="project" value="TreeGrafter"/>
</dbReference>
<proteinExistence type="predicted"/>
<protein>
    <submittedName>
        <fullName evidence="9">Transcriptional regulator</fullName>
    </submittedName>
</protein>
<dbReference type="InterPro" id="IPR011006">
    <property type="entry name" value="CheY-like_superfamily"/>
</dbReference>
<evidence type="ECO:0000259" key="8">
    <source>
        <dbReference type="PROSITE" id="PS50110"/>
    </source>
</evidence>
<keyword evidence="2" id="KW-0902">Two-component regulatory system</keyword>
<evidence type="ECO:0000313" key="9">
    <source>
        <dbReference type="EMBL" id="ATB39702.1"/>
    </source>
</evidence>
<dbReference type="GO" id="GO:0000156">
    <property type="term" value="F:phosphorelay response regulator activity"/>
    <property type="evidence" value="ECO:0007669"/>
    <property type="project" value="TreeGrafter"/>
</dbReference>
<keyword evidence="1 6" id="KW-0597">Phosphoprotein</keyword>
<dbReference type="InterPro" id="IPR001789">
    <property type="entry name" value="Sig_transdc_resp-reg_receiver"/>
</dbReference>
<evidence type="ECO:0000256" key="5">
    <source>
        <dbReference type="ARBA" id="ARBA00023163"/>
    </source>
</evidence>
<dbReference type="RefSeq" id="WP_232536801.1">
    <property type="nucleotide sequence ID" value="NZ_CP022098.1"/>
</dbReference>
<evidence type="ECO:0000256" key="4">
    <source>
        <dbReference type="ARBA" id="ARBA00023125"/>
    </source>
</evidence>
<feature type="modified residue" description="4-aspartylphosphate" evidence="6">
    <location>
        <position position="57"/>
    </location>
</feature>
<dbReference type="AlphaFoldDB" id="A0A250J8B0"/>
<evidence type="ECO:0000256" key="7">
    <source>
        <dbReference type="SAM" id="MobiDB-lite"/>
    </source>
</evidence>
<feature type="region of interest" description="Disordered" evidence="7">
    <location>
        <begin position="137"/>
        <end position="156"/>
    </location>
</feature>
<feature type="domain" description="Response regulatory" evidence="8">
    <location>
        <begin position="9"/>
        <end position="122"/>
    </location>
</feature>
<dbReference type="SMART" id="SM00448">
    <property type="entry name" value="REC"/>
    <property type="match status" value="1"/>
</dbReference>
<dbReference type="PROSITE" id="PS50110">
    <property type="entry name" value="RESPONSE_REGULATORY"/>
    <property type="match status" value="1"/>
</dbReference>
<dbReference type="SUPFAM" id="SSF52172">
    <property type="entry name" value="CheY-like"/>
    <property type="match status" value="1"/>
</dbReference>